<feature type="domain" description="ParB/Spo0J HTH" evidence="2">
    <location>
        <begin position="28"/>
        <end position="123"/>
    </location>
</feature>
<organism evidence="3">
    <name type="scientific">marine sediment metagenome</name>
    <dbReference type="NCBI Taxonomy" id="412755"/>
    <lineage>
        <taxon>unclassified sequences</taxon>
        <taxon>metagenomes</taxon>
        <taxon>ecological metagenomes</taxon>
    </lineage>
</organism>
<evidence type="ECO:0000256" key="1">
    <source>
        <dbReference type="SAM" id="MobiDB-lite"/>
    </source>
</evidence>
<name>X1UF61_9ZZZZ</name>
<sequence length="203" mass="23037">PCIVMSLSPKDSEILKLHENVKRIPLGHVDQGHTFLNMQETFKMTEKDISECSGKSIPYISQHISLVRLANELTEAVKEGSISFYQARELMRLDDLSERNRLLKYCQNDGATVQVLHDWVQESLRSLPSGAISRPEIPDSSLEHNDPHISRFCEACGKSVEINKIRQVFYCPVCHHSIKEALSEEKERLSSNTPEKDSQDTSS</sequence>
<evidence type="ECO:0000313" key="3">
    <source>
        <dbReference type="EMBL" id="GAI98490.1"/>
    </source>
</evidence>
<proteinExistence type="predicted"/>
<dbReference type="PANTHER" id="PTHR33375">
    <property type="entry name" value="CHROMOSOME-PARTITIONING PROTEIN PARB-RELATED"/>
    <property type="match status" value="1"/>
</dbReference>
<dbReference type="AlphaFoldDB" id="X1UF61"/>
<accession>X1UF61</accession>
<dbReference type="InterPro" id="IPR050336">
    <property type="entry name" value="Chromosome_partition/occlusion"/>
</dbReference>
<dbReference type="Gene3D" id="1.10.10.2830">
    <property type="match status" value="1"/>
</dbReference>
<feature type="non-terminal residue" evidence="3">
    <location>
        <position position="1"/>
    </location>
</feature>
<dbReference type="EMBL" id="BARW01021022">
    <property type="protein sequence ID" value="GAI98490.1"/>
    <property type="molecule type" value="Genomic_DNA"/>
</dbReference>
<protein>
    <recommendedName>
        <fullName evidence="2">ParB/Spo0J HTH domain-containing protein</fullName>
    </recommendedName>
</protein>
<dbReference type="SUPFAM" id="SSF109709">
    <property type="entry name" value="KorB DNA-binding domain-like"/>
    <property type="match status" value="1"/>
</dbReference>
<evidence type="ECO:0000259" key="2">
    <source>
        <dbReference type="Pfam" id="PF17762"/>
    </source>
</evidence>
<dbReference type="GO" id="GO:0007059">
    <property type="term" value="P:chromosome segregation"/>
    <property type="evidence" value="ECO:0007669"/>
    <property type="project" value="TreeGrafter"/>
</dbReference>
<dbReference type="InterPro" id="IPR041468">
    <property type="entry name" value="HTH_ParB/Spo0J"/>
</dbReference>
<feature type="region of interest" description="Disordered" evidence="1">
    <location>
        <begin position="183"/>
        <end position="203"/>
    </location>
</feature>
<dbReference type="PANTHER" id="PTHR33375:SF1">
    <property type="entry name" value="CHROMOSOME-PARTITIONING PROTEIN PARB-RELATED"/>
    <property type="match status" value="1"/>
</dbReference>
<reference evidence="3" key="1">
    <citation type="journal article" date="2014" name="Front. Microbiol.">
        <title>High frequency of phylogenetically diverse reductive dehalogenase-homologous genes in deep subseafloor sedimentary metagenomes.</title>
        <authorList>
            <person name="Kawai M."/>
            <person name="Futagami T."/>
            <person name="Toyoda A."/>
            <person name="Takaki Y."/>
            <person name="Nishi S."/>
            <person name="Hori S."/>
            <person name="Arai W."/>
            <person name="Tsubouchi T."/>
            <person name="Morono Y."/>
            <person name="Uchiyama I."/>
            <person name="Ito T."/>
            <person name="Fujiyama A."/>
            <person name="Inagaki F."/>
            <person name="Takami H."/>
        </authorList>
    </citation>
    <scope>NUCLEOTIDE SEQUENCE</scope>
    <source>
        <strain evidence="3">Expedition CK06-06</strain>
    </source>
</reference>
<dbReference type="Pfam" id="PF17762">
    <property type="entry name" value="HTH_ParB"/>
    <property type="match status" value="1"/>
</dbReference>
<dbReference type="GO" id="GO:0005694">
    <property type="term" value="C:chromosome"/>
    <property type="evidence" value="ECO:0007669"/>
    <property type="project" value="TreeGrafter"/>
</dbReference>
<gene>
    <name evidence="3" type="ORF">S12H4_35402</name>
</gene>
<comment type="caution">
    <text evidence="3">The sequence shown here is derived from an EMBL/GenBank/DDBJ whole genome shotgun (WGS) entry which is preliminary data.</text>
</comment>